<protein>
    <submittedName>
        <fullName evidence="7">Uncharacterized protein</fullName>
    </submittedName>
</protein>
<proteinExistence type="predicted"/>
<dbReference type="GO" id="GO:0005765">
    <property type="term" value="C:lysosomal membrane"/>
    <property type="evidence" value="ECO:0007669"/>
    <property type="project" value="TreeGrafter"/>
</dbReference>
<keyword evidence="2 5" id="KW-0812">Transmembrane</keyword>
<evidence type="ECO:0000256" key="5">
    <source>
        <dbReference type="SAM" id="Phobius"/>
    </source>
</evidence>
<evidence type="ECO:0000256" key="4">
    <source>
        <dbReference type="ARBA" id="ARBA00023136"/>
    </source>
</evidence>
<evidence type="ECO:0000256" key="3">
    <source>
        <dbReference type="ARBA" id="ARBA00022989"/>
    </source>
</evidence>
<reference evidence="7" key="1">
    <citation type="submission" date="2022-11" db="UniProtKB">
        <authorList>
            <consortium name="WormBaseParasite"/>
        </authorList>
    </citation>
    <scope>IDENTIFICATION</scope>
</reference>
<dbReference type="AlphaFoldDB" id="A0A914CC67"/>
<feature type="transmembrane region" description="Helical" evidence="5">
    <location>
        <begin position="44"/>
        <end position="64"/>
    </location>
</feature>
<evidence type="ECO:0000256" key="2">
    <source>
        <dbReference type="ARBA" id="ARBA00022692"/>
    </source>
</evidence>
<evidence type="ECO:0000313" key="6">
    <source>
        <dbReference type="Proteomes" id="UP000887540"/>
    </source>
</evidence>
<dbReference type="PANTHER" id="PTHR12479:SF10">
    <property type="entry name" value="LYSOSOMAL-ASSOCIATED TRANSMEMBRANE PROTEIN"/>
    <property type="match status" value="1"/>
</dbReference>
<accession>A0A914CC67</accession>
<keyword evidence="6" id="KW-1185">Reference proteome</keyword>
<dbReference type="InterPro" id="IPR051115">
    <property type="entry name" value="LAPTM_transporter"/>
</dbReference>
<sequence length="171" mass="18976">MAHDHGENSCCCGCMHVRKGAFIIGILGVVFSIIGIIGSIVSGIWYNIIYCAIGLIVSGLIIFADKTEREWAYLPYIVLQAIGIVINALAAIGFLVLGIVLPKGLEDHLNIDKDKDWDTVKTALRVACFIYVFCLIISEIIAIWFWLVVFKAYKYMKNMMGGGHAYPHNYA</sequence>
<dbReference type="GO" id="GO:0012505">
    <property type="term" value="C:endomembrane system"/>
    <property type="evidence" value="ECO:0007669"/>
    <property type="project" value="UniProtKB-SubCell"/>
</dbReference>
<comment type="subcellular location">
    <subcellularLocation>
        <location evidence="1">Endomembrane system</location>
        <topology evidence="1">Multi-pass membrane protein</topology>
    </subcellularLocation>
</comment>
<evidence type="ECO:0000313" key="7">
    <source>
        <dbReference type="WBParaSite" id="ACRNAN_Path_731.g2771.t1"/>
    </source>
</evidence>
<evidence type="ECO:0000256" key="1">
    <source>
        <dbReference type="ARBA" id="ARBA00004127"/>
    </source>
</evidence>
<keyword evidence="3 5" id="KW-1133">Transmembrane helix</keyword>
<feature type="transmembrane region" description="Helical" evidence="5">
    <location>
        <begin position="122"/>
        <end position="150"/>
    </location>
</feature>
<dbReference type="PANTHER" id="PTHR12479">
    <property type="entry name" value="LYSOSOMAL-ASSOCIATED TRANSMEMBRANE PROTEIN"/>
    <property type="match status" value="1"/>
</dbReference>
<feature type="transmembrane region" description="Helical" evidence="5">
    <location>
        <begin position="76"/>
        <end position="102"/>
    </location>
</feature>
<dbReference type="WBParaSite" id="ACRNAN_Path_731.g2771.t1">
    <property type="protein sequence ID" value="ACRNAN_Path_731.g2771.t1"/>
    <property type="gene ID" value="ACRNAN_Path_731.g2771"/>
</dbReference>
<name>A0A914CC67_9BILA</name>
<feature type="transmembrane region" description="Helical" evidence="5">
    <location>
        <begin position="21"/>
        <end position="38"/>
    </location>
</feature>
<dbReference type="Proteomes" id="UP000887540">
    <property type="component" value="Unplaced"/>
</dbReference>
<keyword evidence="4 5" id="KW-0472">Membrane</keyword>
<organism evidence="6 7">
    <name type="scientific">Acrobeloides nanus</name>
    <dbReference type="NCBI Taxonomy" id="290746"/>
    <lineage>
        <taxon>Eukaryota</taxon>
        <taxon>Metazoa</taxon>
        <taxon>Ecdysozoa</taxon>
        <taxon>Nematoda</taxon>
        <taxon>Chromadorea</taxon>
        <taxon>Rhabditida</taxon>
        <taxon>Tylenchina</taxon>
        <taxon>Cephalobomorpha</taxon>
        <taxon>Cephaloboidea</taxon>
        <taxon>Cephalobidae</taxon>
        <taxon>Acrobeloides</taxon>
    </lineage>
</organism>